<dbReference type="Gene3D" id="1.10.510.10">
    <property type="entry name" value="Transferase(Phosphotransferase) domain 1"/>
    <property type="match status" value="1"/>
</dbReference>
<dbReference type="PROSITE" id="PS50011">
    <property type="entry name" value="PROTEIN_KINASE_DOM"/>
    <property type="match status" value="1"/>
</dbReference>
<dbReference type="InterPro" id="IPR011009">
    <property type="entry name" value="Kinase-like_dom_sf"/>
</dbReference>
<gene>
    <name evidence="9" type="ORF">CHLRE_01g055457v5</name>
</gene>
<feature type="region of interest" description="Disordered" evidence="7">
    <location>
        <begin position="93"/>
        <end position="154"/>
    </location>
</feature>
<keyword evidence="2 6" id="KW-0547">Nucleotide-binding</keyword>
<dbReference type="GeneID" id="5725737"/>
<dbReference type="STRING" id="3055.A0A2K3E8E4"/>
<evidence type="ECO:0000313" key="9">
    <source>
        <dbReference type="EMBL" id="PNW89044.1"/>
    </source>
</evidence>
<feature type="compositionally biased region" description="Basic and acidic residues" evidence="7">
    <location>
        <begin position="48"/>
        <end position="61"/>
    </location>
</feature>
<feature type="compositionally biased region" description="Polar residues" evidence="7">
    <location>
        <begin position="186"/>
        <end position="232"/>
    </location>
</feature>
<proteinExistence type="inferred from homology"/>
<dbReference type="RefSeq" id="XP_042928962.1">
    <property type="nucleotide sequence ID" value="XM_043059048.1"/>
</dbReference>
<feature type="region of interest" description="Disordered" evidence="7">
    <location>
        <begin position="48"/>
        <end position="74"/>
    </location>
</feature>
<dbReference type="PANTHER" id="PTHR11042:SF186">
    <property type="entry name" value="KINASE, PUTATIVE-RELATED"/>
    <property type="match status" value="1"/>
</dbReference>
<dbReference type="SUPFAM" id="SSF56112">
    <property type="entry name" value="Protein kinase-like (PK-like)"/>
    <property type="match status" value="1"/>
</dbReference>
<evidence type="ECO:0000256" key="7">
    <source>
        <dbReference type="SAM" id="MobiDB-lite"/>
    </source>
</evidence>
<feature type="region of interest" description="Disordered" evidence="7">
    <location>
        <begin position="173"/>
        <end position="235"/>
    </location>
</feature>
<feature type="domain" description="Protein kinase" evidence="8">
    <location>
        <begin position="254"/>
        <end position="551"/>
    </location>
</feature>
<dbReference type="Pfam" id="PF00069">
    <property type="entry name" value="Pkinase"/>
    <property type="match status" value="1"/>
</dbReference>
<dbReference type="OrthoDB" id="549060at2759"/>
<keyword evidence="1" id="KW-0808">Transferase</keyword>
<evidence type="ECO:0000256" key="4">
    <source>
        <dbReference type="ARBA" id="ARBA00022840"/>
    </source>
</evidence>
<evidence type="ECO:0000256" key="5">
    <source>
        <dbReference type="ARBA" id="ARBA00037982"/>
    </source>
</evidence>
<feature type="compositionally biased region" description="Polar residues" evidence="7">
    <location>
        <begin position="65"/>
        <end position="74"/>
    </location>
</feature>
<dbReference type="SMART" id="SM00220">
    <property type="entry name" value="S_TKc"/>
    <property type="match status" value="1"/>
</dbReference>
<sequence length="554" mass="58606">MSVRNRTKGPAEKALCIAALAGTGVAITLALARRQGWLRNLYRSKLYRPSDSKSCKNKACETEGGNKSASASNCDTTKQAKSLDEQLNKACAPAGATTTASPSASASSPDIGSDGATGSADTHLSVSTGSPASTSEASSGTSELQGSAPSVSNADEHARPFDIMTHEATTSCELTSAPEQEPSLARSDSSKSSCGSAINSDRTSLSSDEELSASQQQDSTAGNDDCASTSTPADGVCSSEKVKAYLAKDGLKRAEFKGDLGKGGFGNVELVAISLPDGTVLEAARKVLLQRTNSSMDELCDALQRELDGLAAAEGCQYAVQCLGFRMPTAEGEPAELLLSYADGGSVEDFLTKMGSGLYQDIYERSRPRRTGKNKDKYELLPYPGSTLTDEADMRGMLLAMMHTIKHMNSRGYVHFDLKPANLLFDTAPDGSKVFRVCDFNFATKLDSNGHVGSAPGGTRAFCAWEVYCQLQGDTPKYPITKAADIASAGLVLADAAGLHCLGGGTTAYLRMERDLPRRTPPALKELIEWMVAEDPAARPTPDQVLAHRWMTEQ</sequence>
<dbReference type="PROSITE" id="PS00108">
    <property type="entry name" value="PROTEIN_KINASE_ST"/>
    <property type="match status" value="1"/>
</dbReference>
<evidence type="ECO:0000256" key="1">
    <source>
        <dbReference type="ARBA" id="ARBA00022679"/>
    </source>
</evidence>
<feature type="compositionally biased region" description="Polar residues" evidence="7">
    <location>
        <begin position="144"/>
        <end position="153"/>
    </location>
</feature>
<keyword evidence="3" id="KW-0418">Kinase</keyword>
<organism evidence="9 10">
    <name type="scientific">Chlamydomonas reinhardtii</name>
    <name type="common">Chlamydomonas smithii</name>
    <dbReference type="NCBI Taxonomy" id="3055"/>
    <lineage>
        <taxon>Eukaryota</taxon>
        <taxon>Viridiplantae</taxon>
        <taxon>Chlorophyta</taxon>
        <taxon>core chlorophytes</taxon>
        <taxon>Chlorophyceae</taxon>
        <taxon>CS clade</taxon>
        <taxon>Chlamydomonadales</taxon>
        <taxon>Chlamydomonadaceae</taxon>
        <taxon>Chlamydomonas</taxon>
    </lineage>
</organism>
<evidence type="ECO:0000259" key="8">
    <source>
        <dbReference type="PROSITE" id="PS50011"/>
    </source>
</evidence>
<dbReference type="InterPro" id="IPR050339">
    <property type="entry name" value="CC_SR_Kinase"/>
</dbReference>
<dbReference type="GO" id="GO:0004672">
    <property type="term" value="F:protein kinase activity"/>
    <property type="evidence" value="ECO:0000318"/>
    <property type="project" value="GO_Central"/>
</dbReference>
<dbReference type="GO" id="GO:0005634">
    <property type="term" value="C:nucleus"/>
    <property type="evidence" value="ECO:0000318"/>
    <property type="project" value="GO_Central"/>
</dbReference>
<dbReference type="Gramene" id="PNW89044">
    <property type="protein sequence ID" value="PNW89044"/>
    <property type="gene ID" value="CHLRE_01g055457v5"/>
</dbReference>
<dbReference type="AlphaFoldDB" id="A0A2K3E8E4"/>
<dbReference type="InParanoid" id="A0A2K3E8E4"/>
<name>A0A2K3E8E4_CHLRE</name>
<comment type="similarity">
    <text evidence="5">Belongs to the protein kinase superfamily. Ser/Thr protein kinase family. GCN2 subfamily.</text>
</comment>
<dbReference type="GO" id="GO:0005737">
    <property type="term" value="C:cytoplasm"/>
    <property type="evidence" value="ECO:0000318"/>
    <property type="project" value="GO_Central"/>
</dbReference>
<dbReference type="InterPro" id="IPR000719">
    <property type="entry name" value="Prot_kinase_dom"/>
</dbReference>
<evidence type="ECO:0000256" key="6">
    <source>
        <dbReference type="PROSITE-ProRule" id="PRU10141"/>
    </source>
</evidence>
<dbReference type="PROSITE" id="PS00107">
    <property type="entry name" value="PROTEIN_KINASE_ATP"/>
    <property type="match status" value="1"/>
</dbReference>
<keyword evidence="10" id="KW-1185">Reference proteome</keyword>
<dbReference type="FunFam" id="1.10.510.10:FF:001188">
    <property type="entry name" value="Predicted protein"/>
    <property type="match status" value="1"/>
</dbReference>
<protein>
    <recommendedName>
        <fullName evidence="8">Protein kinase domain-containing protein</fullName>
    </recommendedName>
</protein>
<dbReference type="PANTHER" id="PTHR11042">
    <property type="entry name" value="EUKARYOTIC TRANSLATION INITIATION FACTOR 2-ALPHA KINASE EIF2-ALPHA KINASE -RELATED"/>
    <property type="match status" value="1"/>
</dbReference>
<dbReference type="InterPro" id="IPR008271">
    <property type="entry name" value="Ser/Thr_kinase_AS"/>
</dbReference>
<keyword evidence="4 6" id="KW-0067">ATP-binding</keyword>
<dbReference type="Proteomes" id="UP000006906">
    <property type="component" value="Chromosome 1"/>
</dbReference>
<evidence type="ECO:0000313" key="10">
    <source>
        <dbReference type="Proteomes" id="UP000006906"/>
    </source>
</evidence>
<dbReference type="InterPro" id="IPR017441">
    <property type="entry name" value="Protein_kinase_ATP_BS"/>
</dbReference>
<dbReference type="ExpressionAtlas" id="A0A2K3E8E4">
    <property type="expression patterns" value="baseline and differential"/>
</dbReference>
<evidence type="ECO:0000256" key="2">
    <source>
        <dbReference type="ARBA" id="ARBA00022741"/>
    </source>
</evidence>
<dbReference type="PaxDb" id="3055-EDO98348"/>
<accession>A0A2K3E8E4</accession>
<feature type="compositionally biased region" description="Low complexity" evidence="7">
    <location>
        <begin position="93"/>
        <end position="116"/>
    </location>
</feature>
<dbReference type="GO" id="GO:0005524">
    <property type="term" value="F:ATP binding"/>
    <property type="evidence" value="ECO:0007669"/>
    <property type="project" value="UniProtKB-UniRule"/>
</dbReference>
<dbReference type="EMBL" id="CM008962">
    <property type="protein sequence ID" value="PNW89044.1"/>
    <property type="molecule type" value="Genomic_DNA"/>
</dbReference>
<feature type="binding site" evidence="6">
    <location>
        <position position="286"/>
    </location>
    <ligand>
        <name>ATP</name>
        <dbReference type="ChEBI" id="CHEBI:30616"/>
    </ligand>
</feature>
<evidence type="ECO:0000256" key="3">
    <source>
        <dbReference type="ARBA" id="ARBA00022777"/>
    </source>
</evidence>
<feature type="compositionally biased region" description="Low complexity" evidence="7">
    <location>
        <begin position="127"/>
        <end position="143"/>
    </location>
</feature>
<reference evidence="9 10" key="1">
    <citation type="journal article" date="2007" name="Science">
        <title>The Chlamydomonas genome reveals the evolution of key animal and plant functions.</title>
        <authorList>
            <person name="Merchant S.S."/>
            <person name="Prochnik S.E."/>
            <person name="Vallon O."/>
            <person name="Harris E.H."/>
            <person name="Karpowicz S.J."/>
            <person name="Witman G.B."/>
            <person name="Terry A."/>
            <person name="Salamov A."/>
            <person name="Fritz-Laylin L.K."/>
            <person name="Marechal-Drouard L."/>
            <person name="Marshall W.F."/>
            <person name="Qu L.H."/>
            <person name="Nelson D.R."/>
            <person name="Sanderfoot A.A."/>
            <person name="Spalding M.H."/>
            <person name="Kapitonov V.V."/>
            <person name="Ren Q."/>
            <person name="Ferris P."/>
            <person name="Lindquist E."/>
            <person name="Shapiro H."/>
            <person name="Lucas S.M."/>
            <person name="Grimwood J."/>
            <person name="Schmutz J."/>
            <person name="Cardol P."/>
            <person name="Cerutti H."/>
            <person name="Chanfreau G."/>
            <person name="Chen C.L."/>
            <person name="Cognat V."/>
            <person name="Croft M.T."/>
            <person name="Dent R."/>
            <person name="Dutcher S."/>
            <person name="Fernandez E."/>
            <person name="Fukuzawa H."/>
            <person name="Gonzalez-Ballester D."/>
            <person name="Gonzalez-Halphen D."/>
            <person name="Hallmann A."/>
            <person name="Hanikenne M."/>
            <person name="Hippler M."/>
            <person name="Inwood W."/>
            <person name="Jabbari K."/>
            <person name="Kalanon M."/>
            <person name="Kuras R."/>
            <person name="Lefebvre P.A."/>
            <person name="Lemaire S.D."/>
            <person name="Lobanov A.V."/>
            <person name="Lohr M."/>
            <person name="Manuell A."/>
            <person name="Meier I."/>
            <person name="Mets L."/>
            <person name="Mittag M."/>
            <person name="Mittelmeier T."/>
            <person name="Moroney J.V."/>
            <person name="Moseley J."/>
            <person name="Napoli C."/>
            <person name="Nedelcu A.M."/>
            <person name="Niyogi K."/>
            <person name="Novoselov S.V."/>
            <person name="Paulsen I.T."/>
            <person name="Pazour G."/>
            <person name="Purton S."/>
            <person name="Ral J.P."/>
            <person name="Riano-Pachon D.M."/>
            <person name="Riekhof W."/>
            <person name="Rymarquis L."/>
            <person name="Schroda M."/>
            <person name="Stern D."/>
            <person name="Umen J."/>
            <person name="Willows R."/>
            <person name="Wilson N."/>
            <person name="Zimmer S.L."/>
            <person name="Allmer J."/>
            <person name="Balk J."/>
            <person name="Bisova K."/>
            <person name="Chen C.J."/>
            <person name="Elias M."/>
            <person name="Gendler K."/>
            <person name="Hauser C."/>
            <person name="Lamb M.R."/>
            <person name="Ledford H."/>
            <person name="Long J.C."/>
            <person name="Minagawa J."/>
            <person name="Page M.D."/>
            <person name="Pan J."/>
            <person name="Pootakham W."/>
            <person name="Roje S."/>
            <person name="Rose A."/>
            <person name="Stahlberg E."/>
            <person name="Terauchi A.M."/>
            <person name="Yang P."/>
            <person name="Ball S."/>
            <person name="Bowler C."/>
            <person name="Dieckmann C.L."/>
            <person name="Gladyshev V.N."/>
            <person name="Green P."/>
            <person name="Jorgensen R."/>
            <person name="Mayfield S."/>
            <person name="Mueller-Roeber B."/>
            <person name="Rajamani S."/>
            <person name="Sayre R.T."/>
            <person name="Brokstein P."/>
            <person name="Dubchak I."/>
            <person name="Goodstein D."/>
            <person name="Hornick L."/>
            <person name="Huang Y.W."/>
            <person name="Jhaveri J."/>
            <person name="Luo Y."/>
            <person name="Martinez D."/>
            <person name="Ngau W.C."/>
            <person name="Otillar B."/>
            <person name="Poliakov A."/>
            <person name="Porter A."/>
            <person name="Szajkowski L."/>
            <person name="Werner G."/>
            <person name="Zhou K."/>
            <person name="Grigoriev I.V."/>
            <person name="Rokhsar D.S."/>
            <person name="Grossman A.R."/>
        </authorList>
    </citation>
    <scope>NUCLEOTIDE SEQUENCE [LARGE SCALE GENOMIC DNA]</scope>
    <source>
        <strain evidence="10">CC-503</strain>
    </source>
</reference>